<dbReference type="PANTHER" id="PTHR34293:SF1">
    <property type="entry name" value="HTH-TYPE TRANSCRIPTIONAL REGULATOR TRMBL2"/>
    <property type="match status" value="1"/>
</dbReference>
<dbReference type="EMBL" id="PFPI01000046">
    <property type="protein sequence ID" value="PIZ92817.1"/>
    <property type="molecule type" value="Genomic_DNA"/>
</dbReference>
<evidence type="ECO:0000313" key="3">
    <source>
        <dbReference type="Proteomes" id="UP000230078"/>
    </source>
</evidence>
<accession>A0A2M7V2X4</accession>
<protein>
    <recommendedName>
        <fullName evidence="1">Transcription regulator TrmB N-terminal domain-containing protein</fullName>
    </recommendedName>
</protein>
<dbReference type="InterPro" id="IPR036390">
    <property type="entry name" value="WH_DNA-bd_sf"/>
</dbReference>
<dbReference type="Proteomes" id="UP000230078">
    <property type="component" value="Unassembled WGS sequence"/>
</dbReference>
<dbReference type="Gene3D" id="1.10.10.10">
    <property type="entry name" value="Winged helix-like DNA-binding domain superfamily/Winged helix DNA-binding domain"/>
    <property type="match status" value="1"/>
</dbReference>
<dbReference type="InterPro" id="IPR002831">
    <property type="entry name" value="Tscrpt_reg_TrmB_N"/>
</dbReference>
<dbReference type="PANTHER" id="PTHR34293">
    <property type="entry name" value="HTH-TYPE TRANSCRIPTIONAL REGULATOR TRMBL2"/>
    <property type="match status" value="1"/>
</dbReference>
<evidence type="ECO:0000313" key="2">
    <source>
        <dbReference type="EMBL" id="PIZ92817.1"/>
    </source>
</evidence>
<proteinExistence type="predicted"/>
<dbReference type="InterPro" id="IPR036388">
    <property type="entry name" value="WH-like_DNA-bd_sf"/>
</dbReference>
<dbReference type="Pfam" id="PF01978">
    <property type="entry name" value="TrmB"/>
    <property type="match status" value="1"/>
</dbReference>
<dbReference type="AlphaFoldDB" id="A0A2M7V2X4"/>
<dbReference type="InterPro" id="IPR011991">
    <property type="entry name" value="ArsR-like_HTH"/>
</dbReference>
<evidence type="ECO:0000259" key="1">
    <source>
        <dbReference type="Pfam" id="PF01978"/>
    </source>
</evidence>
<comment type="caution">
    <text evidence="2">The sequence shown here is derived from an EMBL/GenBank/DDBJ whole genome shotgun (WGS) entry which is preliminary data.</text>
</comment>
<dbReference type="CDD" id="cd00090">
    <property type="entry name" value="HTH_ARSR"/>
    <property type="match status" value="1"/>
</dbReference>
<name>A0A2M7V2X4_9BACT</name>
<reference evidence="3" key="1">
    <citation type="submission" date="2017-09" db="EMBL/GenBank/DDBJ databases">
        <title>Depth-based differentiation of microbial function through sediment-hosted aquifers and enrichment of novel symbionts in the deep terrestrial subsurface.</title>
        <authorList>
            <person name="Probst A.J."/>
            <person name="Ladd B."/>
            <person name="Jarett J.K."/>
            <person name="Geller-Mcgrath D.E."/>
            <person name="Sieber C.M.K."/>
            <person name="Emerson J.B."/>
            <person name="Anantharaman K."/>
            <person name="Thomas B.C."/>
            <person name="Malmstrom R."/>
            <person name="Stieglmeier M."/>
            <person name="Klingl A."/>
            <person name="Woyke T."/>
            <person name="Ryan C.M."/>
            <person name="Banfield J.F."/>
        </authorList>
    </citation>
    <scope>NUCLEOTIDE SEQUENCE [LARGE SCALE GENOMIC DNA]</scope>
</reference>
<dbReference type="SUPFAM" id="SSF46785">
    <property type="entry name" value="Winged helix' DNA-binding domain"/>
    <property type="match status" value="1"/>
</dbReference>
<feature type="domain" description="Transcription regulator TrmB N-terminal" evidence="1">
    <location>
        <begin position="13"/>
        <end position="76"/>
    </location>
</feature>
<dbReference type="InterPro" id="IPR051797">
    <property type="entry name" value="TrmB-like"/>
</dbReference>
<gene>
    <name evidence="2" type="ORF">COX83_03465</name>
</gene>
<organism evidence="2 3">
    <name type="scientific">Candidatus Magasanikbacteria bacterium CG_4_10_14_0_2_um_filter_41_31</name>
    <dbReference type="NCBI Taxonomy" id="1974639"/>
    <lineage>
        <taxon>Bacteria</taxon>
        <taxon>Candidatus Magasanikiibacteriota</taxon>
    </lineage>
</organism>
<sequence>MLTLKTVENIAILKQLGFTEPEVDIYLSLLQLGGSQASAVAKSTGVKRTTVYHTLKQMASKGYVHVYFRKNKRYFYAQKPNRLAALYSKKLDNLYAILPQLQSLEKKEMQTPGLRFIETLDELKEFYTGILYEYRDKQYVIIGSAQGWEGADSEWFHQYRIDRARNNIHTQLILTDESKLLNPEDPSLLRHVHYLSEQYSFKSTIDIFDDKILIVSSELSSMAVLIEIPVMRDVFKAVFDVMWNIVG</sequence>